<comment type="caution">
    <text evidence="1">The sequence shown here is derived from an EMBL/GenBank/DDBJ whole genome shotgun (WGS) entry which is preliminary data.</text>
</comment>
<name>A0ABS9G4L0_9PSED</name>
<proteinExistence type="predicted"/>
<gene>
    <name evidence="1" type="ORF">GIW13_16935</name>
</gene>
<organism evidence="1 2">
    <name type="scientific">Pseudomonas simiae</name>
    <dbReference type="NCBI Taxonomy" id="321846"/>
    <lineage>
        <taxon>Bacteria</taxon>
        <taxon>Pseudomonadati</taxon>
        <taxon>Pseudomonadota</taxon>
        <taxon>Gammaproteobacteria</taxon>
        <taxon>Pseudomonadales</taxon>
        <taxon>Pseudomonadaceae</taxon>
        <taxon>Pseudomonas</taxon>
    </lineage>
</organism>
<dbReference type="EMBL" id="WKCM01000028">
    <property type="protein sequence ID" value="MCF5319972.1"/>
    <property type="molecule type" value="Genomic_DNA"/>
</dbReference>
<evidence type="ECO:0000313" key="1">
    <source>
        <dbReference type="EMBL" id="MCF5319972.1"/>
    </source>
</evidence>
<evidence type="ECO:0000313" key="2">
    <source>
        <dbReference type="Proteomes" id="UP000814078"/>
    </source>
</evidence>
<dbReference type="Proteomes" id="UP000814078">
    <property type="component" value="Unassembled WGS sequence"/>
</dbReference>
<accession>A0ABS9G4L0</accession>
<keyword evidence="2" id="KW-1185">Reference proteome</keyword>
<reference evidence="1 2" key="1">
    <citation type="submission" date="2019-11" db="EMBL/GenBank/DDBJ databases">
        <title>Epiphytic Pseudomonas syringae from cherry orchards.</title>
        <authorList>
            <person name="Hulin M.T."/>
        </authorList>
    </citation>
    <scope>NUCLEOTIDE SEQUENCE [LARGE SCALE GENOMIC DNA]</scope>
    <source>
        <strain evidence="1 2">PA-5-11C</strain>
    </source>
</reference>
<protein>
    <submittedName>
        <fullName evidence="1">Uncharacterized protein</fullName>
    </submittedName>
</protein>
<sequence length="173" mass="19426">MKNKIQFIVDDSNSPLFAVVPYADYLNLTALQREDGALPAGPSLLSSDRLTIRLPHGGPNATLSVLDFLEMWFRSATDDMAINQRAQALDKFPEGQRCTLDPVIRRSFLPEGSPYKNTMQATNDVVEALLDTGLFTRISKKYDYSYRPVKAIKINWPLAIEFMKKHGTLTSNS</sequence>
<dbReference type="RefSeq" id="WP_052202194.1">
    <property type="nucleotide sequence ID" value="NZ_WKCH01000016.1"/>
</dbReference>